<comment type="caution">
    <text evidence="2">The sequence shown here is derived from an EMBL/GenBank/DDBJ whole genome shotgun (WGS) entry which is preliminary data.</text>
</comment>
<name>A0ABR9AS61_9BACL</name>
<proteinExistence type="predicted"/>
<organism evidence="2 3">
    <name type="scientific">Paenibacillus arenosi</name>
    <dbReference type="NCBI Taxonomy" id="2774142"/>
    <lineage>
        <taxon>Bacteria</taxon>
        <taxon>Bacillati</taxon>
        <taxon>Bacillota</taxon>
        <taxon>Bacilli</taxon>
        <taxon>Bacillales</taxon>
        <taxon>Paenibacillaceae</taxon>
        <taxon>Paenibacillus</taxon>
    </lineage>
</organism>
<feature type="transmembrane region" description="Helical" evidence="1">
    <location>
        <begin position="5"/>
        <end position="24"/>
    </location>
</feature>
<evidence type="ECO:0000313" key="3">
    <source>
        <dbReference type="Proteomes" id="UP000634529"/>
    </source>
</evidence>
<feature type="transmembrane region" description="Helical" evidence="1">
    <location>
        <begin position="50"/>
        <end position="71"/>
    </location>
</feature>
<dbReference type="Proteomes" id="UP000634529">
    <property type="component" value="Unassembled WGS sequence"/>
</dbReference>
<keyword evidence="1" id="KW-0472">Membrane</keyword>
<evidence type="ECO:0000256" key="1">
    <source>
        <dbReference type="SAM" id="Phobius"/>
    </source>
</evidence>
<evidence type="ECO:0008006" key="4">
    <source>
        <dbReference type="Google" id="ProtNLM"/>
    </source>
</evidence>
<keyword evidence="1" id="KW-0812">Transmembrane</keyword>
<keyword evidence="1" id="KW-1133">Transmembrane helix</keyword>
<evidence type="ECO:0000313" key="2">
    <source>
        <dbReference type="EMBL" id="MBD8496945.1"/>
    </source>
</evidence>
<reference evidence="2 3" key="1">
    <citation type="submission" date="2020-09" db="EMBL/GenBank/DDBJ databases">
        <title>Paenibacillus sp. CAU 1523 isolated from sand of Haeundae Beach.</title>
        <authorList>
            <person name="Kim W."/>
        </authorList>
    </citation>
    <scope>NUCLEOTIDE SEQUENCE [LARGE SCALE GENOMIC DNA]</scope>
    <source>
        <strain evidence="2 3">CAU 1523</strain>
    </source>
</reference>
<protein>
    <recommendedName>
        <fullName evidence="4">DUF4149 domain-containing protein</fullName>
    </recommendedName>
</protein>
<feature type="transmembrane region" description="Helical" evidence="1">
    <location>
        <begin position="83"/>
        <end position="106"/>
    </location>
</feature>
<gene>
    <name evidence="2" type="ORF">IFO66_01370</name>
</gene>
<sequence length="110" mass="12681">MEKKIVKAGLYGLIVGILFSIVYYPDVVTVQQSIGYTSYQVPLREYVFKVLRNGINICFSAIIVMGLFQVYKRLPKSEYSNKQFLWGVIKSFLIGIVIFYVIYSLITMMT</sequence>
<dbReference type="RefSeq" id="WP_192023414.1">
    <property type="nucleotide sequence ID" value="NZ_JACYTN010000001.1"/>
</dbReference>
<keyword evidence="3" id="KW-1185">Reference proteome</keyword>
<accession>A0ABR9AS61</accession>
<dbReference type="EMBL" id="JACYTN010000001">
    <property type="protein sequence ID" value="MBD8496945.1"/>
    <property type="molecule type" value="Genomic_DNA"/>
</dbReference>